<dbReference type="AlphaFoldDB" id="X0VRA8"/>
<accession>X0VRA8</accession>
<proteinExistence type="predicted"/>
<name>X0VRA8_9ZZZZ</name>
<gene>
    <name evidence="1" type="ORF">S01H1_33946</name>
</gene>
<feature type="non-terminal residue" evidence="1">
    <location>
        <position position="1"/>
    </location>
</feature>
<comment type="caution">
    <text evidence="1">The sequence shown here is derived from an EMBL/GenBank/DDBJ whole genome shotgun (WGS) entry which is preliminary data.</text>
</comment>
<dbReference type="EMBL" id="BARS01021105">
    <property type="protein sequence ID" value="GAG13687.1"/>
    <property type="molecule type" value="Genomic_DNA"/>
</dbReference>
<sequence length="51" mass="5745">RIPNSDGNYHVTEHGSYGSQKTLTTMVTYHNPLERKRHDHFTDSCGGSRGV</sequence>
<reference evidence="1" key="1">
    <citation type="journal article" date="2014" name="Front. Microbiol.">
        <title>High frequency of phylogenetically diverse reductive dehalogenase-homologous genes in deep subseafloor sedimentary metagenomes.</title>
        <authorList>
            <person name="Kawai M."/>
            <person name="Futagami T."/>
            <person name="Toyoda A."/>
            <person name="Takaki Y."/>
            <person name="Nishi S."/>
            <person name="Hori S."/>
            <person name="Arai W."/>
            <person name="Tsubouchi T."/>
            <person name="Morono Y."/>
            <person name="Uchiyama I."/>
            <person name="Ito T."/>
            <person name="Fujiyama A."/>
            <person name="Inagaki F."/>
            <person name="Takami H."/>
        </authorList>
    </citation>
    <scope>NUCLEOTIDE SEQUENCE</scope>
    <source>
        <strain evidence="1">Expedition CK06-06</strain>
    </source>
</reference>
<evidence type="ECO:0000313" key="1">
    <source>
        <dbReference type="EMBL" id="GAG13687.1"/>
    </source>
</evidence>
<organism evidence="1">
    <name type="scientific">marine sediment metagenome</name>
    <dbReference type="NCBI Taxonomy" id="412755"/>
    <lineage>
        <taxon>unclassified sequences</taxon>
        <taxon>metagenomes</taxon>
        <taxon>ecological metagenomes</taxon>
    </lineage>
</organism>
<protein>
    <submittedName>
        <fullName evidence="1">Uncharacterized protein</fullName>
    </submittedName>
</protein>